<organism evidence="1 2">
    <name type="scientific">Kwoniella dendrophila CBS 6074</name>
    <dbReference type="NCBI Taxonomy" id="1295534"/>
    <lineage>
        <taxon>Eukaryota</taxon>
        <taxon>Fungi</taxon>
        <taxon>Dikarya</taxon>
        <taxon>Basidiomycota</taxon>
        <taxon>Agaricomycotina</taxon>
        <taxon>Tremellomycetes</taxon>
        <taxon>Tremellales</taxon>
        <taxon>Cryptococcaceae</taxon>
        <taxon>Kwoniella</taxon>
    </lineage>
</organism>
<reference evidence="1 2" key="1">
    <citation type="submission" date="2024-01" db="EMBL/GenBank/DDBJ databases">
        <title>Comparative genomics of Cryptococcus and Kwoniella reveals pathogenesis evolution and contrasting modes of karyotype evolution via chromosome fusion or intercentromeric recombination.</title>
        <authorList>
            <person name="Coelho M.A."/>
            <person name="David-Palma M."/>
            <person name="Shea T."/>
            <person name="Bowers K."/>
            <person name="McGinley-Smith S."/>
            <person name="Mohammad A.W."/>
            <person name="Gnirke A."/>
            <person name="Yurkov A.M."/>
            <person name="Nowrousian M."/>
            <person name="Sun S."/>
            <person name="Cuomo C.A."/>
            <person name="Heitman J."/>
        </authorList>
    </citation>
    <scope>NUCLEOTIDE SEQUENCE [LARGE SCALE GENOMIC DNA]</scope>
    <source>
        <strain evidence="1 2">CBS 6074</strain>
    </source>
</reference>
<proteinExistence type="predicted"/>
<dbReference type="AlphaFoldDB" id="A0AAX4K1X8"/>
<dbReference type="GeneID" id="91097357"/>
<dbReference type="Proteomes" id="UP001355207">
    <property type="component" value="Chromosome 9"/>
</dbReference>
<evidence type="ECO:0000313" key="2">
    <source>
        <dbReference type="Proteomes" id="UP001355207"/>
    </source>
</evidence>
<name>A0AAX4K1X8_9TREE</name>
<dbReference type="EMBL" id="CP144106">
    <property type="protein sequence ID" value="WWC91741.1"/>
    <property type="molecule type" value="Genomic_DNA"/>
</dbReference>
<dbReference type="RefSeq" id="XP_066078503.1">
    <property type="nucleotide sequence ID" value="XM_066222406.1"/>
</dbReference>
<gene>
    <name evidence="1" type="ORF">L201_006688</name>
</gene>
<sequence length="459" mass="53848">MPCSLLDLTDELIQDVAFHLHRDNFIPLPSFHPHWSNFASEIDHEVSKDYMNFRSTCRKMRNLCPAKNLHLIIRRWDRLLDWTLKAPPAILKAVRRVEMGISPYKNLSIITAWPTLVHFFSLLPNLEELIIVQAPVCHHQPGSVTQTSDLTPSPLNFLPRLLALALRTECEICQTDLYNLLIPSMPVIKYLKITSQLYYSPETHSLWSERNGNRPVSITHLYDKTLNLFASPVADSQIQMFPDQVPFLETLIIHCSTYPHKTDPMHHMRARQCPNNGDHWNSDYRVSEQFDAPFALFEDIISLDESQFREWMTYFNRFEKLKVLDWSCCFTIEKLRPRNFGFNRDCKAWSKDITSDRVEDYEVELRSAMRHAATRIFKAIPTLQVGYFWEPDGFAEYDAASDIAEWYRWEWKRIVEGDGSWDVEISRIPQHFDAEFTLNEEGTVEWPQIRRTIPNLPSN</sequence>
<evidence type="ECO:0008006" key="3">
    <source>
        <dbReference type="Google" id="ProtNLM"/>
    </source>
</evidence>
<keyword evidence="2" id="KW-1185">Reference proteome</keyword>
<protein>
    <recommendedName>
        <fullName evidence="3">F-box domain-containing protein</fullName>
    </recommendedName>
</protein>
<evidence type="ECO:0000313" key="1">
    <source>
        <dbReference type="EMBL" id="WWC91741.1"/>
    </source>
</evidence>
<accession>A0AAX4K1X8</accession>